<evidence type="ECO:0000313" key="5">
    <source>
        <dbReference type="RefSeq" id="XP_022296509.1"/>
    </source>
</evidence>
<evidence type="ECO:0000256" key="3">
    <source>
        <dbReference type="SAM" id="SignalP"/>
    </source>
</evidence>
<keyword evidence="2" id="KW-1133">Transmembrane helix</keyword>
<dbReference type="PANTHER" id="PTHR24043:SF8">
    <property type="entry name" value="EGF-LIKE DOMAIN-CONTAINING PROTEIN"/>
    <property type="match status" value="1"/>
</dbReference>
<reference evidence="5" key="1">
    <citation type="submission" date="2025-08" db="UniProtKB">
        <authorList>
            <consortium name="RefSeq"/>
        </authorList>
    </citation>
    <scope>IDENTIFICATION</scope>
    <source>
        <tissue evidence="5">Whole sample</tissue>
    </source>
</reference>
<feature type="chain" id="PRO_5034250308" evidence="3">
    <location>
        <begin position="23"/>
        <end position="218"/>
    </location>
</feature>
<dbReference type="GO" id="GO:0005044">
    <property type="term" value="F:scavenger receptor activity"/>
    <property type="evidence" value="ECO:0007669"/>
    <property type="project" value="InterPro"/>
</dbReference>
<dbReference type="Proteomes" id="UP000694844">
    <property type="component" value="Chromosome 8"/>
</dbReference>
<keyword evidence="1" id="KW-0245">EGF-like domain</keyword>
<keyword evidence="2" id="KW-0812">Transmembrane</keyword>
<accession>A0A8B8B1L6</accession>
<evidence type="ECO:0000313" key="4">
    <source>
        <dbReference type="Proteomes" id="UP000694844"/>
    </source>
</evidence>
<dbReference type="Gene3D" id="2.170.300.10">
    <property type="entry name" value="Tie2 ligand-binding domain superfamily"/>
    <property type="match status" value="1"/>
</dbReference>
<dbReference type="OrthoDB" id="6158270at2759"/>
<gene>
    <name evidence="5" type="primary">LOC111106218</name>
</gene>
<feature type="transmembrane region" description="Helical" evidence="2">
    <location>
        <begin position="164"/>
        <end position="183"/>
    </location>
</feature>
<evidence type="ECO:0000256" key="1">
    <source>
        <dbReference type="ARBA" id="ARBA00022536"/>
    </source>
</evidence>
<keyword evidence="4" id="KW-1185">Reference proteome</keyword>
<keyword evidence="2" id="KW-0472">Membrane</keyword>
<dbReference type="GeneID" id="111106218"/>
<evidence type="ECO:0000256" key="2">
    <source>
        <dbReference type="SAM" id="Phobius"/>
    </source>
</evidence>
<organism evidence="4 5">
    <name type="scientific">Crassostrea virginica</name>
    <name type="common">Eastern oyster</name>
    <dbReference type="NCBI Taxonomy" id="6565"/>
    <lineage>
        <taxon>Eukaryota</taxon>
        <taxon>Metazoa</taxon>
        <taxon>Spiralia</taxon>
        <taxon>Lophotrochozoa</taxon>
        <taxon>Mollusca</taxon>
        <taxon>Bivalvia</taxon>
        <taxon>Autobranchia</taxon>
        <taxon>Pteriomorphia</taxon>
        <taxon>Ostreida</taxon>
        <taxon>Ostreoidea</taxon>
        <taxon>Ostreidae</taxon>
        <taxon>Crassostrea</taxon>
    </lineage>
</organism>
<dbReference type="InterPro" id="IPR042635">
    <property type="entry name" value="MEGF10/SREC1/2-like"/>
</dbReference>
<dbReference type="KEGG" id="cvn:111106218"/>
<keyword evidence="3" id="KW-0732">Signal</keyword>
<dbReference type="AlphaFoldDB" id="A0A8B8B1L6"/>
<name>A0A8B8B1L6_CRAVI</name>
<protein>
    <submittedName>
        <fullName evidence="5">Multiple epidermal growth factor-like domains protein 10</fullName>
    </submittedName>
</protein>
<dbReference type="RefSeq" id="XP_022296509.1">
    <property type="nucleotide sequence ID" value="XM_022440801.1"/>
</dbReference>
<dbReference type="PANTHER" id="PTHR24043">
    <property type="entry name" value="SCAVENGER RECEPTOR CLASS F"/>
    <property type="match status" value="1"/>
</dbReference>
<feature type="signal peptide" evidence="3">
    <location>
        <begin position="1"/>
        <end position="22"/>
    </location>
</feature>
<proteinExistence type="predicted"/>
<sequence>MLIKLFSTILAIFIAMCSYGNGESGICHSSANQIVCCTNFYLSGTDCVDCPDGYMGENCSLKCPSGRYGAGCNDKCNCPNSCHHVYGCNLSMGCSDGHFGENCSASCIYPSFGANCNKTCDCSKSTCHHIYGCTMTTTGTAAVTAKSEGTNRERIPGNKSNSRYRILIISTGILVSISLLILIGRKIYKFLGIVQINGDQPSRSEASNVNDNVYYEIN</sequence>